<dbReference type="AlphaFoldDB" id="A0A3N4HYU6"/>
<dbReference type="EMBL" id="ML119706">
    <property type="protein sequence ID" value="RPA78859.1"/>
    <property type="molecule type" value="Genomic_DNA"/>
</dbReference>
<feature type="non-terminal residue" evidence="1">
    <location>
        <position position="137"/>
    </location>
</feature>
<reference evidence="1 2" key="1">
    <citation type="journal article" date="2018" name="Nat. Ecol. Evol.">
        <title>Pezizomycetes genomes reveal the molecular basis of ectomycorrhizal truffle lifestyle.</title>
        <authorList>
            <person name="Murat C."/>
            <person name="Payen T."/>
            <person name="Noel B."/>
            <person name="Kuo A."/>
            <person name="Morin E."/>
            <person name="Chen J."/>
            <person name="Kohler A."/>
            <person name="Krizsan K."/>
            <person name="Balestrini R."/>
            <person name="Da Silva C."/>
            <person name="Montanini B."/>
            <person name="Hainaut M."/>
            <person name="Levati E."/>
            <person name="Barry K.W."/>
            <person name="Belfiori B."/>
            <person name="Cichocki N."/>
            <person name="Clum A."/>
            <person name="Dockter R.B."/>
            <person name="Fauchery L."/>
            <person name="Guy J."/>
            <person name="Iotti M."/>
            <person name="Le Tacon F."/>
            <person name="Lindquist E.A."/>
            <person name="Lipzen A."/>
            <person name="Malagnac F."/>
            <person name="Mello A."/>
            <person name="Molinier V."/>
            <person name="Miyauchi S."/>
            <person name="Poulain J."/>
            <person name="Riccioni C."/>
            <person name="Rubini A."/>
            <person name="Sitrit Y."/>
            <person name="Splivallo R."/>
            <person name="Traeger S."/>
            <person name="Wang M."/>
            <person name="Zifcakova L."/>
            <person name="Wipf D."/>
            <person name="Zambonelli A."/>
            <person name="Paolocci F."/>
            <person name="Nowrousian M."/>
            <person name="Ottonello S."/>
            <person name="Baldrian P."/>
            <person name="Spatafora J.W."/>
            <person name="Henrissat B."/>
            <person name="Nagy L.G."/>
            <person name="Aury J.M."/>
            <person name="Wincker P."/>
            <person name="Grigoriev I.V."/>
            <person name="Bonfante P."/>
            <person name="Martin F.M."/>
        </authorList>
    </citation>
    <scope>NUCLEOTIDE SEQUENCE [LARGE SCALE GENOMIC DNA]</scope>
    <source>
        <strain evidence="1 2">RN42</strain>
    </source>
</reference>
<gene>
    <name evidence="1" type="ORF">BJ508DRAFT_211713</name>
</gene>
<dbReference type="OrthoDB" id="5409723at2759"/>
<keyword evidence="2" id="KW-1185">Reference proteome</keyword>
<accession>A0A3N4HYU6</accession>
<organism evidence="1 2">
    <name type="scientific">Ascobolus immersus RN42</name>
    <dbReference type="NCBI Taxonomy" id="1160509"/>
    <lineage>
        <taxon>Eukaryota</taxon>
        <taxon>Fungi</taxon>
        <taxon>Dikarya</taxon>
        <taxon>Ascomycota</taxon>
        <taxon>Pezizomycotina</taxon>
        <taxon>Pezizomycetes</taxon>
        <taxon>Pezizales</taxon>
        <taxon>Ascobolaceae</taxon>
        <taxon>Ascobolus</taxon>
    </lineage>
</organism>
<evidence type="ECO:0000313" key="2">
    <source>
        <dbReference type="Proteomes" id="UP000275078"/>
    </source>
</evidence>
<proteinExistence type="predicted"/>
<sequence length="137" mass="16516">MKKTAEHGHIPTNYGYNIRPITEHSHEYKSEEWKLWLLRYFPIYGKRRLPADIYEEIMSLVRAICICDLYEITPDQLEEVRGRLIRFIDFYERTFYQFREDRLPACKPTFHTIAHVHEFIAKIGPAFVSACWCMERV</sequence>
<protein>
    <submittedName>
        <fullName evidence="1">Uncharacterized protein</fullName>
    </submittedName>
</protein>
<dbReference type="STRING" id="1160509.A0A3N4HYU6"/>
<name>A0A3N4HYU6_ASCIM</name>
<evidence type="ECO:0000313" key="1">
    <source>
        <dbReference type="EMBL" id="RPA78859.1"/>
    </source>
</evidence>
<dbReference type="Proteomes" id="UP000275078">
    <property type="component" value="Unassembled WGS sequence"/>
</dbReference>